<evidence type="ECO:0000313" key="2">
    <source>
        <dbReference type="EMBL" id="KKT99031.1"/>
    </source>
</evidence>
<feature type="domain" description="Endonuclease/exonuclease/phosphatase" evidence="1">
    <location>
        <begin position="5"/>
        <end position="256"/>
    </location>
</feature>
<reference evidence="2 3" key="1">
    <citation type="journal article" date="2015" name="Nature">
        <title>rRNA introns, odd ribosomes, and small enigmatic genomes across a large radiation of phyla.</title>
        <authorList>
            <person name="Brown C.T."/>
            <person name="Hug L.A."/>
            <person name="Thomas B.C."/>
            <person name="Sharon I."/>
            <person name="Castelle C.J."/>
            <person name="Singh A."/>
            <person name="Wilkins M.J."/>
            <person name="Williams K.H."/>
            <person name="Banfield J.F."/>
        </authorList>
    </citation>
    <scope>NUCLEOTIDE SEQUENCE [LARGE SCALE GENOMIC DNA]</scope>
</reference>
<dbReference type="GO" id="GO:0004519">
    <property type="term" value="F:endonuclease activity"/>
    <property type="evidence" value="ECO:0007669"/>
    <property type="project" value="UniProtKB-KW"/>
</dbReference>
<dbReference type="EMBL" id="LCKO01000014">
    <property type="protein sequence ID" value="KKT99031.1"/>
    <property type="molecule type" value="Genomic_DNA"/>
</dbReference>
<proteinExistence type="predicted"/>
<dbReference type="AlphaFoldDB" id="A0A837IDI6"/>
<dbReference type="Gene3D" id="3.60.10.10">
    <property type="entry name" value="Endonuclease/exonuclease/phosphatase"/>
    <property type="match status" value="1"/>
</dbReference>
<evidence type="ECO:0000259" key="1">
    <source>
        <dbReference type="Pfam" id="PF03372"/>
    </source>
</evidence>
<dbReference type="InterPro" id="IPR005135">
    <property type="entry name" value="Endo/exonuclease/phosphatase"/>
</dbReference>
<protein>
    <submittedName>
        <fullName evidence="2">Endonuclease/exonuclease/phosphatase</fullName>
    </submittedName>
</protein>
<keyword evidence="2" id="KW-0540">Nuclease</keyword>
<dbReference type="PANTHER" id="PTHR12121">
    <property type="entry name" value="CARBON CATABOLITE REPRESSOR PROTEIN 4"/>
    <property type="match status" value="1"/>
</dbReference>
<dbReference type="SUPFAM" id="SSF56219">
    <property type="entry name" value="DNase I-like"/>
    <property type="match status" value="1"/>
</dbReference>
<keyword evidence="2" id="KW-0269">Exonuclease</keyword>
<sequence length="265" mass="30311">MKLISLNVALFEANNSNLTEFLKQQKPDIICLQEVVREIEESVAPEYITKGPVDKATTDLKHSFYGPNSVMHNFDMEGFHGLENFHFDLGGLAEMGNYTKSRYEVVKGQNIFLENHFTYTTDRSNWPEEDYRAVLVTDLIIDKKPLRILNYHGIWTRGKLGNEKALAACKKINALALEAKGEVIICGDFNLFPDTPSMKLFETSFVSLVDQFKIKTTRPNTNELSNLDRNVVDYIFVSHRIKVNNFEVIQSDVSDHLPLVLDFEI</sequence>
<dbReference type="GO" id="GO:0000175">
    <property type="term" value="F:3'-5'-RNA exonuclease activity"/>
    <property type="evidence" value="ECO:0007669"/>
    <property type="project" value="TreeGrafter"/>
</dbReference>
<dbReference type="InterPro" id="IPR050410">
    <property type="entry name" value="CCR4/nocturin_mRNA_transcr"/>
</dbReference>
<dbReference type="Proteomes" id="UP000034078">
    <property type="component" value="Unassembled WGS sequence"/>
</dbReference>
<keyword evidence="2" id="KW-0255">Endonuclease</keyword>
<comment type="caution">
    <text evidence="2">The sequence shown here is derived from an EMBL/GenBank/DDBJ whole genome shotgun (WGS) entry which is preliminary data.</text>
</comment>
<evidence type="ECO:0000313" key="3">
    <source>
        <dbReference type="Proteomes" id="UP000034078"/>
    </source>
</evidence>
<keyword evidence="2" id="KW-0378">Hydrolase</keyword>
<name>A0A837IDI6_9BACT</name>
<accession>A0A837IDI6</accession>
<dbReference type="InterPro" id="IPR036691">
    <property type="entry name" value="Endo/exonu/phosph_ase_sf"/>
</dbReference>
<organism evidence="2 3">
    <name type="scientific">Candidatus Collierbacteria bacterium GW2011_GWB2_45_17</name>
    <dbReference type="NCBI Taxonomy" id="1618388"/>
    <lineage>
        <taxon>Bacteria</taxon>
        <taxon>Candidatus Collieribacteriota</taxon>
    </lineage>
</organism>
<gene>
    <name evidence="2" type="ORF">UX01_C0014G0021</name>
</gene>
<dbReference type="PANTHER" id="PTHR12121:SF36">
    <property type="entry name" value="ENDONUCLEASE_EXONUCLEASE_PHOSPHATASE DOMAIN-CONTAINING PROTEIN"/>
    <property type="match status" value="1"/>
</dbReference>
<dbReference type="Pfam" id="PF03372">
    <property type="entry name" value="Exo_endo_phos"/>
    <property type="match status" value="1"/>
</dbReference>